<dbReference type="SUPFAM" id="SSF51430">
    <property type="entry name" value="NAD(P)-linked oxidoreductase"/>
    <property type="match status" value="1"/>
</dbReference>
<dbReference type="KEGG" id="tmn:UCRPA7_8855"/>
<evidence type="ECO:0000313" key="4">
    <source>
        <dbReference type="Proteomes" id="UP000014074"/>
    </source>
</evidence>
<dbReference type="InterPro" id="IPR050791">
    <property type="entry name" value="Aldo-Keto_reductase"/>
</dbReference>
<dbReference type="PANTHER" id="PTHR43625">
    <property type="entry name" value="AFLATOXIN B1 ALDEHYDE REDUCTASE"/>
    <property type="match status" value="1"/>
</dbReference>
<accession>R8B8V4</accession>
<dbReference type="GO" id="GO:0005737">
    <property type="term" value="C:cytoplasm"/>
    <property type="evidence" value="ECO:0007669"/>
    <property type="project" value="TreeGrafter"/>
</dbReference>
<dbReference type="EMBL" id="KB933378">
    <property type="protein sequence ID" value="EON95739.1"/>
    <property type="molecule type" value="Genomic_DNA"/>
</dbReference>
<dbReference type="eggNOG" id="KOG1575">
    <property type="taxonomic scope" value="Eukaryota"/>
</dbReference>
<dbReference type="AlphaFoldDB" id="R8B8V4"/>
<evidence type="ECO:0000256" key="1">
    <source>
        <dbReference type="ARBA" id="ARBA00023002"/>
    </source>
</evidence>
<dbReference type="RefSeq" id="XP_007919555.1">
    <property type="nucleotide sequence ID" value="XM_007921364.1"/>
</dbReference>
<gene>
    <name evidence="3" type="ORF">UCRPA7_8855</name>
</gene>
<proteinExistence type="predicted"/>
<evidence type="ECO:0000313" key="3">
    <source>
        <dbReference type="EMBL" id="EON95739.1"/>
    </source>
</evidence>
<dbReference type="GO" id="GO:0016491">
    <property type="term" value="F:oxidoreductase activity"/>
    <property type="evidence" value="ECO:0007669"/>
    <property type="project" value="UniProtKB-KW"/>
</dbReference>
<dbReference type="OrthoDB" id="37537at2759"/>
<feature type="domain" description="NADP-dependent oxidoreductase" evidence="2">
    <location>
        <begin position="13"/>
        <end position="297"/>
    </location>
</feature>
<reference evidence="4" key="1">
    <citation type="journal article" date="2013" name="Genome Announc.">
        <title>Draft genome sequence of the ascomycete Phaeoacremonium aleophilum strain UCR-PA7, a causal agent of the esca disease complex in grapevines.</title>
        <authorList>
            <person name="Blanco-Ulate B."/>
            <person name="Rolshausen P."/>
            <person name="Cantu D."/>
        </authorList>
    </citation>
    <scope>NUCLEOTIDE SEQUENCE [LARGE SCALE GENOMIC DNA]</scope>
    <source>
        <strain evidence="4">UCR-PA7</strain>
    </source>
</reference>
<dbReference type="HOGENOM" id="CLU_023205_2_1_1"/>
<dbReference type="Pfam" id="PF00248">
    <property type="entry name" value="Aldo_ket_red"/>
    <property type="match status" value="1"/>
</dbReference>
<sequence>MPEILGKQVGSTGYGLMGLVSHDPPIPPEQAVNALRTALEAGCNFWNAGEHYGTPEWNSIKLLAKYFKQYPEDADKVLLSVKGAFDFHTMTPDGSPEGIKRSLDNILRDLDGTKKIDIFECARVDPKTPLEITFKFLEDEYIKKGVIGGISISEVSAATVRRAAKITKISCVEVELSLWSTHVLENGVAAACAECNIPLVASADDLAPNDARRYYPRFQAENFPINLELVKQLETLAKKKGCTSSQLAINWVKGLSKKPGMPTIIPIPGATTEARVRENAQDWELTNEELSEIDDILAKFKVSGNRYPDGIPIDG</sequence>
<dbReference type="InterPro" id="IPR023210">
    <property type="entry name" value="NADP_OxRdtase_dom"/>
</dbReference>
<dbReference type="InterPro" id="IPR036812">
    <property type="entry name" value="NAD(P)_OxRdtase_dom_sf"/>
</dbReference>
<keyword evidence="4" id="KW-1185">Reference proteome</keyword>
<name>R8B8V4_PHAM7</name>
<dbReference type="CDD" id="cd19077">
    <property type="entry name" value="AKR_AKR8A1-2"/>
    <property type="match status" value="1"/>
</dbReference>
<dbReference type="Proteomes" id="UP000014074">
    <property type="component" value="Unassembled WGS sequence"/>
</dbReference>
<dbReference type="PANTHER" id="PTHR43625:SF78">
    <property type="entry name" value="PYRIDOXAL REDUCTASE-RELATED"/>
    <property type="match status" value="1"/>
</dbReference>
<evidence type="ECO:0000259" key="2">
    <source>
        <dbReference type="Pfam" id="PF00248"/>
    </source>
</evidence>
<keyword evidence="1" id="KW-0560">Oxidoreductase</keyword>
<protein>
    <submittedName>
        <fullName evidence="3">Putative pyridoxal reductase protein</fullName>
    </submittedName>
</protein>
<dbReference type="Gene3D" id="3.20.20.100">
    <property type="entry name" value="NADP-dependent oxidoreductase domain"/>
    <property type="match status" value="1"/>
</dbReference>
<dbReference type="GeneID" id="19329747"/>
<organism evidence="3 4">
    <name type="scientific">Phaeoacremonium minimum (strain UCR-PA7)</name>
    <name type="common">Esca disease fungus</name>
    <name type="synonym">Togninia minima</name>
    <dbReference type="NCBI Taxonomy" id="1286976"/>
    <lineage>
        <taxon>Eukaryota</taxon>
        <taxon>Fungi</taxon>
        <taxon>Dikarya</taxon>
        <taxon>Ascomycota</taxon>
        <taxon>Pezizomycotina</taxon>
        <taxon>Sordariomycetes</taxon>
        <taxon>Sordariomycetidae</taxon>
        <taxon>Togniniales</taxon>
        <taxon>Togniniaceae</taxon>
        <taxon>Phaeoacremonium</taxon>
    </lineage>
</organism>